<dbReference type="GO" id="GO:0004803">
    <property type="term" value="F:transposase activity"/>
    <property type="evidence" value="ECO:0007669"/>
    <property type="project" value="InterPro"/>
</dbReference>
<accession>A0A1M4U633</accession>
<evidence type="ECO:0000313" key="5">
    <source>
        <dbReference type="Proteomes" id="UP000184128"/>
    </source>
</evidence>
<feature type="domain" description="Insertion element IS150 protein InsJ-like helix-turn-helix" evidence="3">
    <location>
        <begin position="131"/>
        <end position="183"/>
    </location>
</feature>
<dbReference type="InterPro" id="IPR002514">
    <property type="entry name" value="Transposase_8"/>
</dbReference>
<proteinExistence type="inferred from homology"/>
<comment type="similarity">
    <text evidence="1">Belongs to the IS150/IS1296 orfA family.</text>
</comment>
<dbReference type="InterPro" id="IPR010921">
    <property type="entry name" value="Trp_repressor/repl_initiator"/>
</dbReference>
<dbReference type="InterPro" id="IPR036388">
    <property type="entry name" value="WH-like_DNA-bd_sf"/>
</dbReference>
<evidence type="ECO:0000259" key="3">
    <source>
        <dbReference type="Pfam" id="PF13518"/>
    </source>
</evidence>
<reference evidence="5" key="1">
    <citation type="submission" date="2016-11" db="EMBL/GenBank/DDBJ databases">
        <authorList>
            <person name="Varghese N."/>
            <person name="Submissions S."/>
        </authorList>
    </citation>
    <scope>NUCLEOTIDE SEQUENCE [LARGE SCALE GENOMIC DNA]</scope>
    <source>
        <strain evidence="5">DSM 15692</strain>
    </source>
</reference>
<dbReference type="Gene3D" id="1.10.10.10">
    <property type="entry name" value="Winged helix-like DNA-binding domain superfamily/Winged helix DNA-binding domain"/>
    <property type="match status" value="2"/>
</dbReference>
<dbReference type="SUPFAM" id="SSF48295">
    <property type="entry name" value="TrpR-like"/>
    <property type="match status" value="2"/>
</dbReference>
<dbReference type="GO" id="GO:0043565">
    <property type="term" value="F:sequence-specific DNA binding"/>
    <property type="evidence" value="ECO:0007669"/>
    <property type="project" value="InterPro"/>
</dbReference>
<dbReference type="Pfam" id="PF01527">
    <property type="entry name" value="HTH_Tnp_1"/>
    <property type="match status" value="1"/>
</dbReference>
<feature type="region of interest" description="Disordered" evidence="2">
    <location>
        <begin position="172"/>
        <end position="192"/>
    </location>
</feature>
<dbReference type="InterPro" id="IPR055247">
    <property type="entry name" value="InsJ-like_HTH"/>
</dbReference>
<dbReference type="InterPro" id="IPR052057">
    <property type="entry name" value="IS150/IS1296_orfA-like"/>
</dbReference>
<dbReference type="PANTHER" id="PTHR33795:SF1">
    <property type="entry name" value="INSERTION ELEMENT IS150 PROTEIN INSJ"/>
    <property type="match status" value="1"/>
</dbReference>
<evidence type="ECO:0000256" key="1">
    <source>
        <dbReference type="ARBA" id="ARBA00038232"/>
    </source>
</evidence>
<gene>
    <name evidence="4" type="ORF">SAMN02745249_00603</name>
</gene>
<dbReference type="EMBL" id="FQUF01000007">
    <property type="protein sequence ID" value="SHE52291.1"/>
    <property type="molecule type" value="Genomic_DNA"/>
</dbReference>
<dbReference type="Pfam" id="PF13518">
    <property type="entry name" value="HTH_28"/>
    <property type="match status" value="1"/>
</dbReference>
<protein>
    <submittedName>
        <fullName evidence="4">Transposase</fullName>
    </submittedName>
</protein>
<name>A0A1M4U633_9LACT</name>
<evidence type="ECO:0000256" key="2">
    <source>
        <dbReference type="SAM" id="MobiDB-lite"/>
    </source>
</evidence>
<dbReference type="OrthoDB" id="2164323at2"/>
<dbReference type="GO" id="GO:0006313">
    <property type="term" value="P:DNA transposition"/>
    <property type="evidence" value="ECO:0007669"/>
    <property type="project" value="InterPro"/>
</dbReference>
<dbReference type="STRING" id="1121025.SAMN02745249_00603"/>
<dbReference type="AlphaFoldDB" id="A0A1M4U633"/>
<keyword evidence="5" id="KW-1185">Reference proteome</keyword>
<dbReference type="PANTHER" id="PTHR33795">
    <property type="entry name" value="INSERTION ELEMENT IS150 PROTEIN INSJ"/>
    <property type="match status" value="1"/>
</dbReference>
<dbReference type="RefSeq" id="WP_073296168.1">
    <property type="nucleotide sequence ID" value="NZ_FQUF01000007.1"/>
</dbReference>
<sequence length="236" mass="27908">MVRKYTEPELLQFIELYLDGISHQTLVEKYNLKLSRTSFMSYVKKYQLHGVKGIEYQKNNRRYTKEFKLQVVTEHLEYGYGANYLANKYNIPAKSTVNAWINRYTEGKENNTYSSKSEVYNIMGVKKSYEEKIQIVEDYIENKLTYTEAAEKHQVSYNNIYSWVNKYKKHGPKGLEDNRGRGKPSELQTEEERLDAEIEALKARNKWLEMENDALKKRRKIAGSLKSQELDKKQNT</sequence>
<feature type="compositionally biased region" description="Basic and acidic residues" evidence="2">
    <location>
        <begin position="173"/>
        <end position="184"/>
    </location>
</feature>
<dbReference type="Proteomes" id="UP000184128">
    <property type="component" value="Unassembled WGS sequence"/>
</dbReference>
<organism evidence="4 5">
    <name type="scientific">Atopostipes suicloacalis DSM 15692</name>
    <dbReference type="NCBI Taxonomy" id="1121025"/>
    <lineage>
        <taxon>Bacteria</taxon>
        <taxon>Bacillati</taxon>
        <taxon>Bacillota</taxon>
        <taxon>Bacilli</taxon>
        <taxon>Lactobacillales</taxon>
        <taxon>Carnobacteriaceae</taxon>
        <taxon>Atopostipes</taxon>
    </lineage>
</organism>
<evidence type="ECO:0000313" key="4">
    <source>
        <dbReference type="EMBL" id="SHE52291.1"/>
    </source>
</evidence>